<evidence type="ECO:0000313" key="1">
    <source>
        <dbReference type="EMBL" id="AKC02822.1"/>
    </source>
</evidence>
<name>A0A0E3X9R5_9CAUD</name>
<accession>A0A0E3X9R5</accession>
<keyword evidence="2" id="KW-1185">Reference proteome</keyword>
<evidence type="ECO:0000313" key="2">
    <source>
        <dbReference type="Proteomes" id="UP000033020"/>
    </source>
</evidence>
<proteinExistence type="predicted"/>
<dbReference type="GeneID" id="26795129"/>
<dbReference type="RefSeq" id="YP_009223990.1">
    <property type="nucleotide sequence ID" value="NC_029074.1"/>
</dbReference>
<sequence>MTYDKKKGTMRVTVCMEVEVSEKEWMDKYGEAIRANHLVPEVALERATRKATRDGLAALGIPSLVVDKRKK</sequence>
<reference evidence="1 2" key="1">
    <citation type="journal article" date="2015" name="Sci. Rep.">
        <title>Bacteriophages of wastewater foaming-associated filamentous Gordonia reduce host levels in raw activated sludge.</title>
        <authorList>
            <person name="Liu M."/>
            <person name="Gill J.J."/>
            <person name="Young R."/>
            <person name="Summer E.J."/>
        </authorList>
    </citation>
    <scope>NUCLEOTIDE SEQUENCE [LARGE SCALE GENOMIC DNA]</scope>
</reference>
<protein>
    <submittedName>
        <fullName evidence="1">Uncharacterized protein</fullName>
    </submittedName>
</protein>
<gene>
    <name evidence="1" type="ORF">GordTnk2_82</name>
</gene>
<dbReference type="Proteomes" id="UP000033020">
    <property type="component" value="Segment"/>
</dbReference>
<dbReference type="EMBL" id="KP790008">
    <property type="protein sequence ID" value="AKC02822.1"/>
    <property type="molecule type" value="Genomic_DNA"/>
</dbReference>
<organism evidence="1 2">
    <name type="scientific">Gordonia phage GordTnk2</name>
    <dbReference type="NCBI Taxonomy" id="1622192"/>
    <lineage>
        <taxon>Viruses</taxon>
        <taxon>Duplodnaviria</taxon>
        <taxon>Heunggongvirae</taxon>
        <taxon>Uroviricota</taxon>
        <taxon>Caudoviricetes</taxon>
        <taxon>Gordtnkvirus</taxon>
        <taxon>Gordtnkvirus gordtnk2</taxon>
    </lineage>
</organism>
<dbReference type="KEGG" id="vg:26795129"/>